<evidence type="ECO:0000313" key="4">
    <source>
        <dbReference type="Proteomes" id="UP000192674"/>
    </source>
</evidence>
<feature type="transmembrane region" description="Helical" evidence="2">
    <location>
        <begin position="123"/>
        <end position="140"/>
    </location>
</feature>
<evidence type="ECO:0008006" key="5">
    <source>
        <dbReference type="Google" id="ProtNLM"/>
    </source>
</evidence>
<name>A0A1W2DPT4_KIBAR</name>
<evidence type="ECO:0000256" key="2">
    <source>
        <dbReference type="SAM" id="Phobius"/>
    </source>
</evidence>
<feature type="region of interest" description="Disordered" evidence="1">
    <location>
        <begin position="285"/>
        <end position="314"/>
    </location>
</feature>
<dbReference type="Proteomes" id="UP000192674">
    <property type="component" value="Unassembled WGS sequence"/>
</dbReference>
<evidence type="ECO:0000256" key="1">
    <source>
        <dbReference type="SAM" id="MobiDB-lite"/>
    </source>
</evidence>
<evidence type="ECO:0000313" key="3">
    <source>
        <dbReference type="EMBL" id="SMC99066.1"/>
    </source>
</evidence>
<feature type="transmembrane region" description="Helical" evidence="2">
    <location>
        <begin position="93"/>
        <end position="111"/>
    </location>
</feature>
<keyword evidence="4" id="KW-1185">Reference proteome</keyword>
<feature type="transmembrane region" description="Helical" evidence="2">
    <location>
        <begin position="31"/>
        <end position="51"/>
    </location>
</feature>
<sequence>MTTQQSTAEQMRAPTESGREHRKGGPAGARGFYLVAAMSLAVSVDTSWRFFGERLGITAIWERAIMFAVVEVALIACGYAMRAGVQSARGRPGPARLVAWMLCGLSAYMALDLSGPIEGLARVALGPILGLVMLHLALGIEIRHAAGGRMTTWAKVGREVRERLLSRLGLADDQRDALARTRHRAAGRVAHLSSAPRVVFRDLRLRRALRASNAAHDPAMRERMLAELAAVQHMRELATLQQPSPWLAVRSPALPTDLPGNAASTHTGPLVNPASQVHDNAADHVHEHRDDQVREPHRPTRTTPAKKARRTSRAKKARVLYGDYLAAARNALTPGVMPTAKWAQEVTGCSAGTSVKLARELRDELATHTSVNVAETTQETPDRQVA</sequence>
<keyword evidence="2" id="KW-0812">Transmembrane</keyword>
<accession>A0A1W2DPT4</accession>
<feature type="region of interest" description="Disordered" evidence="1">
    <location>
        <begin position="1"/>
        <end position="25"/>
    </location>
</feature>
<feature type="compositionally biased region" description="Basic residues" evidence="1">
    <location>
        <begin position="304"/>
        <end position="314"/>
    </location>
</feature>
<proteinExistence type="predicted"/>
<dbReference type="EMBL" id="FWXV01000002">
    <property type="protein sequence ID" value="SMC99066.1"/>
    <property type="molecule type" value="Genomic_DNA"/>
</dbReference>
<gene>
    <name evidence="3" type="ORF">SAMN05661093_03631</name>
</gene>
<dbReference type="AlphaFoldDB" id="A0A1W2DPT4"/>
<organism evidence="3 4">
    <name type="scientific">Kibdelosporangium aridum</name>
    <dbReference type="NCBI Taxonomy" id="2030"/>
    <lineage>
        <taxon>Bacteria</taxon>
        <taxon>Bacillati</taxon>
        <taxon>Actinomycetota</taxon>
        <taxon>Actinomycetes</taxon>
        <taxon>Pseudonocardiales</taxon>
        <taxon>Pseudonocardiaceae</taxon>
        <taxon>Kibdelosporangium</taxon>
    </lineage>
</organism>
<keyword evidence="2" id="KW-0472">Membrane</keyword>
<feature type="compositionally biased region" description="Basic and acidic residues" evidence="1">
    <location>
        <begin position="285"/>
        <end position="298"/>
    </location>
</feature>
<reference evidence="3 4" key="1">
    <citation type="submission" date="2017-04" db="EMBL/GenBank/DDBJ databases">
        <authorList>
            <person name="Afonso C.L."/>
            <person name="Miller P.J."/>
            <person name="Scott M.A."/>
            <person name="Spackman E."/>
            <person name="Goraichik I."/>
            <person name="Dimitrov K.M."/>
            <person name="Suarez D.L."/>
            <person name="Swayne D.E."/>
        </authorList>
    </citation>
    <scope>NUCLEOTIDE SEQUENCE [LARGE SCALE GENOMIC DNA]</scope>
    <source>
        <strain evidence="3 4">DSM 43828</strain>
    </source>
</reference>
<dbReference type="RefSeq" id="WP_084427648.1">
    <property type="nucleotide sequence ID" value="NZ_FWXV01000002.1"/>
</dbReference>
<keyword evidence="2" id="KW-1133">Transmembrane helix</keyword>
<protein>
    <recommendedName>
        <fullName evidence="5">DUF2637 domain-containing protein</fullName>
    </recommendedName>
</protein>
<feature type="transmembrane region" description="Helical" evidence="2">
    <location>
        <begin position="63"/>
        <end position="81"/>
    </location>
</feature>